<reference evidence="3" key="2">
    <citation type="submission" date="2021-04" db="EMBL/GenBank/DDBJ databases">
        <authorList>
            <person name="Gilroy R."/>
        </authorList>
    </citation>
    <scope>NUCLEOTIDE SEQUENCE</scope>
    <source>
        <strain evidence="3">CHK183-5548</strain>
    </source>
</reference>
<feature type="binding site" evidence="1">
    <location>
        <position position="111"/>
    </location>
    <ligand>
        <name>Mn(2+)</name>
        <dbReference type="ChEBI" id="CHEBI:29035"/>
        <label>2</label>
    </ligand>
</feature>
<gene>
    <name evidence="3" type="ORF">IAA04_06490</name>
</gene>
<feature type="binding site" evidence="1">
    <location>
        <position position="174"/>
    </location>
    <ligand>
        <name>Mn(2+)</name>
        <dbReference type="ChEBI" id="CHEBI:29035"/>
        <label>2</label>
    </ligand>
</feature>
<evidence type="ECO:0000256" key="1">
    <source>
        <dbReference type="PIRSR" id="PIRSR005962-1"/>
    </source>
</evidence>
<feature type="binding site" evidence="1">
    <location>
        <position position="377"/>
    </location>
    <ligand>
        <name>Mn(2+)</name>
        <dbReference type="ChEBI" id="CHEBI:29035"/>
        <label>2</label>
    </ligand>
</feature>
<protein>
    <submittedName>
        <fullName evidence="3">Amidohydrolase</fullName>
    </submittedName>
</protein>
<dbReference type="EMBL" id="DWWL01000043">
    <property type="protein sequence ID" value="HJC47682.1"/>
    <property type="molecule type" value="Genomic_DNA"/>
</dbReference>
<keyword evidence="1" id="KW-0464">Manganese</keyword>
<dbReference type="NCBIfam" id="TIGR01891">
    <property type="entry name" value="amidohydrolases"/>
    <property type="match status" value="1"/>
</dbReference>
<dbReference type="Gene3D" id="3.40.630.10">
    <property type="entry name" value="Zn peptidases"/>
    <property type="match status" value="1"/>
</dbReference>
<dbReference type="InterPro" id="IPR011650">
    <property type="entry name" value="Peptidase_M20_dimer"/>
</dbReference>
<feature type="binding site" evidence="1">
    <location>
        <position position="147"/>
    </location>
    <ligand>
        <name>Mn(2+)</name>
        <dbReference type="ChEBI" id="CHEBI:29035"/>
        <label>2</label>
    </ligand>
</feature>
<feature type="binding site" evidence="1">
    <location>
        <position position="113"/>
    </location>
    <ligand>
        <name>Mn(2+)</name>
        <dbReference type="ChEBI" id="CHEBI:29035"/>
        <label>2</label>
    </ligand>
</feature>
<evidence type="ECO:0000313" key="3">
    <source>
        <dbReference type="EMBL" id="HJC47682.1"/>
    </source>
</evidence>
<dbReference type="InterPro" id="IPR017439">
    <property type="entry name" value="Amidohydrolase"/>
</dbReference>
<evidence type="ECO:0000313" key="4">
    <source>
        <dbReference type="Proteomes" id="UP000823883"/>
    </source>
</evidence>
<comment type="caution">
    <text evidence="3">The sequence shown here is derived from an EMBL/GenBank/DDBJ whole genome shotgun (WGS) entry which is preliminary data.</text>
</comment>
<dbReference type="PANTHER" id="PTHR11014">
    <property type="entry name" value="PEPTIDASE M20 FAMILY MEMBER"/>
    <property type="match status" value="1"/>
</dbReference>
<accession>A0A9D2T5V3</accession>
<reference evidence="3" key="1">
    <citation type="journal article" date="2021" name="PeerJ">
        <title>Extensive microbial diversity within the chicken gut microbiome revealed by metagenomics and culture.</title>
        <authorList>
            <person name="Gilroy R."/>
            <person name="Ravi A."/>
            <person name="Getino M."/>
            <person name="Pursley I."/>
            <person name="Horton D.L."/>
            <person name="Alikhan N.F."/>
            <person name="Baker D."/>
            <person name="Gharbi K."/>
            <person name="Hall N."/>
            <person name="Watson M."/>
            <person name="Adriaenssens E.M."/>
            <person name="Foster-Nyarko E."/>
            <person name="Jarju S."/>
            <person name="Secka A."/>
            <person name="Antonio M."/>
            <person name="Oren A."/>
            <person name="Chaudhuri R.R."/>
            <person name="La Ragione R."/>
            <person name="Hildebrand F."/>
            <person name="Pallen M.J."/>
        </authorList>
    </citation>
    <scope>NUCLEOTIDE SEQUENCE</scope>
    <source>
        <strain evidence="3">CHK183-5548</strain>
    </source>
</reference>
<dbReference type="PIRSF" id="PIRSF005962">
    <property type="entry name" value="Pept_M20D_amidohydro"/>
    <property type="match status" value="1"/>
</dbReference>
<sequence>MTDLQKRLQEKAEAMREYTVACRRKIHEIAELSNEEVQTSAYVEGELKKLGLPTVRPAEYTVVAVLDTGRPGKRIALRADLDALAVPENPNNLAGPRVCRSRTPEKTCHACGHDAHSAMLLTAAKILTEERDHLNGIIYFCFEQGEETGKAIGVNAILKYLKEQGGVDTVWAIHVYNKLESGKLCVDAGPRMAGAAGVWTTIIGKSGHGSRPDLAINPIFCAANILPNLASAFENQLNVEKTVTLGITSIEGGGQSSNIIPDTATIRGSFRFFDVEEGEKALRVYRKVSDGTAEMMGCRTEHNGQRERVLAGPCINDETCSRIAAEAIEAVTPEGTVTTAPKWYASEAFSLYLSTYPGVLCHLGIKNEEYGSGAEHHNTYFDVDEGVLPLGVLVTASYAAAFCGEDETK</sequence>
<keyword evidence="1" id="KW-0479">Metal-binding</keyword>
<dbReference type="Pfam" id="PF01546">
    <property type="entry name" value="Peptidase_M20"/>
    <property type="match status" value="1"/>
</dbReference>
<dbReference type="Pfam" id="PF07687">
    <property type="entry name" value="M20_dimer"/>
    <property type="match status" value="1"/>
</dbReference>
<dbReference type="SUPFAM" id="SSF53187">
    <property type="entry name" value="Zn-dependent exopeptidases"/>
    <property type="match status" value="1"/>
</dbReference>
<dbReference type="SUPFAM" id="SSF55031">
    <property type="entry name" value="Bacterial exopeptidase dimerisation domain"/>
    <property type="match status" value="1"/>
</dbReference>
<dbReference type="InterPro" id="IPR002933">
    <property type="entry name" value="Peptidase_M20"/>
</dbReference>
<dbReference type="PANTHER" id="PTHR11014:SF63">
    <property type="entry name" value="METALLOPEPTIDASE, PUTATIVE (AFU_ORTHOLOGUE AFUA_6G09600)-RELATED"/>
    <property type="match status" value="1"/>
</dbReference>
<dbReference type="AlphaFoldDB" id="A0A9D2T5V3"/>
<evidence type="ECO:0000259" key="2">
    <source>
        <dbReference type="Pfam" id="PF07687"/>
    </source>
</evidence>
<dbReference type="InterPro" id="IPR036264">
    <property type="entry name" value="Bact_exopeptidase_dim_dom"/>
</dbReference>
<proteinExistence type="predicted"/>
<dbReference type="Gene3D" id="3.30.70.360">
    <property type="match status" value="1"/>
</dbReference>
<comment type="cofactor">
    <cofactor evidence="1">
        <name>Mn(2+)</name>
        <dbReference type="ChEBI" id="CHEBI:29035"/>
    </cofactor>
    <text evidence="1">The Mn(2+) ion enhances activity.</text>
</comment>
<feature type="domain" description="Peptidase M20 dimerisation" evidence="2">
    <location>
        <begin position="194"/>
        <end position="287"/>
    </location>
</feature>
<dbReference type="Proteomes" id="UP000823883">
    <property type="component" value="Unassembled WGS sequence"/>
</dbReference>
<organism evidence="3 4">
    <name type="scientific">Candidatus Lachnoclostridium pullistercoris</name>
    <dbReference type="NCBI Taxonomy" id="2838632"/>
    <lineage>
        <taxon>Bacteria</taxon>
        <taxon>Bacillati</taxon>
        <taxon>Bacillota</taxon>
        <taxon>Clostridia</taxon>
        <taxon>Lachnospirales</taxon>
        <taxon>Lachnospiraceae</taxon>
    </lineage>
</organism>
<dbReference type="GO" id="GO:0016787">
    <property type="term" value="F:hydrolase activity"/>
    <property type="evidence" value="ECO:0007669"/>
    <property type="project" value="InterPro"/>
</dbReference>
<name>A0A9D2T5V3_9FIRM</name>
<dbReference type="GO" id="GO:0046872">
    <property type="term" value="F:metal ion binding"/>
    <property type="evidence" value="ECO:0007669"/>
    <property type="project" value="UniProtKB-KW"/>
</dbReference>